<dbReference type="Ensembl" id="ENSACIT00000016616.1">
    <property type="protein sequence ID" value="ENSACIP00000016186.1"/>
    <property type="gene ID" value="ENSACIG00000012401.1"/>
</dbReference>
<evidence type="ECO:0000259" key="5">
    <source>
        <dbReference type="Pfam" id="PF07842"/>
    </source>
</evidence>
<feature type="compositionally biased region" description="Acidic residues" evidence="4">
    <location>
        <begin position="256"/>
        <end position="272"/>
    </location>
</feature>
<dbReference type="STRING" id="61819.ENSACIP00000016186"/>
<feature type="compositionally biased region" description="Basic and acidic residues" evidence="4">
    <location>
        <begin position="490"/>
        <end position="513"/>
    </location>
</feature>
<dbReference type="OMA" id="MKNICLW"/>
<accession>A0A3Q0RZJ3</accession>
<organism evidence="6 7">
    <name type="scientific">Amphilophus citrinellus</name>
    <name type="common">Midas cichlid</name>
    <name type="synonym">Cichlasoma citrinellum</name>
    <dbReference type="NCBI Taxonomy" id="61819"/>
    <lineage>
        <taxon>Eukaryota</taxon>
        <taxon>Metazoa</taxon>
        <taxon>Chordata</taxon>
        <taxon>Craniata</taxon>
        <taxon>Vertebrata</taxon>
        <taxon>Euteleostomi</taxon>
        <taxon>Actinopterygii</taxon>
        <taxon>Neopterygii</taxon>
        <taxon>Teleostei</taxon>
        <taxon>Neoteleostei</taxon>
        <taxon>Acanthomorphata</taxon>
        <taxon>Ovalentaria</taxon>
        <taxon>Cichlomorphae</taxon>
        <taxon>Cichliformes</taxon>
        <taxon>Cichlidae</taxon>
        <taxon>New World cichlids</taxon>
        <taxon>Cichlasomatinae</taxon>
        <taxon>Heroini</taxon>
        <taxon>Amphilophus</taxon>
    </lineage>
</organism>
<feature type="region of interest" description="Disordered" evidence="4">
    <location>
        <begin position="490"/>
        <end position="522"/>
    </location>
</feature>
<evidence type="ECO:0000256" key="1">
    <source>
        <dbReference type="ARBA" id="ARBA00004123"/>
    </source>
</evidence>
<evidence type="ECO:0000256" key="2">
    <source>
        <dbReference type="ARBA" id="ARBA00010801"/>
    </source>
</evidence>
<name>A0A3Q0RZJ3_AMPCI</name>
<comment type="similarity">
    <text evidence="2">Belongs to the GCF family.</text>
</comment>
<feature type="region of interest" description="Disordered" evidence="4">
    <location>
        <begin position="1"/>
        <end position="68"/>
    </location>
</feature>
<dbReference type="Proteomes" id="UP000261340">
    <property type="component" value="Unplaced"/>
</dbReference>
<dbReference type="InterPro" id="IPR012890">
    <property type="entry name" value="GCFC2-like"/>
</dbReference>
<proteinExistence type="inferred from homology"/>
<evidence type="ECO:0000313" key="6">
    <source>
        <dbReference type="Ensembl" id="ENSACIP00000016186.1"/>
    </source>
</evidence>
<protein>
    <submittedName>
        <fullName evidence="6">PAX3 and PAX7 binding protein 1</fullName>
    </submittedName>
</protein>
<dbReference type="Pfam" id="PF07842">
    <property type="entry name" value="GCFC"/>
    <property type="match status" value="1"/>
</dbReference>
<feature type="compositionally biased region" description="Basic and acidic residues" evidence="4">
    <location>
        <begin position="214"/>
        <end position="225"/>
    </location>
</feature>
<feature type="domain" description="GCF C-terminal" evidence="5">
    <location>
        <begin position="552"/>
        <end position="766"/>
    </location>
</feature>
<feature type="compositionally biased region" description="Polar residues" evidence="4">
    <location>
        <begin position="167"/>
        <end position="178"/>
    </location>
</feature>
<evidence type="ECO:0000256" key="3">
    <source>
        <dbReference type="ARBA" id="ARBA00023242"/>
    </source>
</evidence>
<dbReference type="InterPro" id="IPR022783">
    <property type="entry name" value="GCFC_dom"/>
</dbReference>
<reference evidence="6" key="1">
    <citation type="submission" date="2025-08" db="UniProtKB">
        <authorList>
            <consortium name="Ensembl"/>
        </authorList>
    </citation>
    <scope>IDENTIFICATION</scope>
</reference>
<feature type="region of interest" description="Disordered" evidence="4">
    <location>
        <begin position="136"/>
        <end position="183"/>
    </location>
</feature>
<evidence type="ECO:0000256" key="4">
    <source>
        <dbReference type="SAM" id="MobiDB-lite"/>
    </source>
</evidence>
<evidence type="ECO:0000313" key="7">
    <source>
        <dbReference type="Proteomes" id="UP000261340"/>
    </source>
</evidence>
<reference evidence="6" key="2">
    <citation type="submission" date="2025-09" db="UniProtKB">
        <authorList>
            <consortium name="Ensembl"/>
        </authorList>
    </citation>
    <scope>IDENTIFICATION</scope>
</reference>
<dbReference type="PANTHER" id="PTHR12214">
    <property type="entry name" value="GC-RICH SEQUENCE DNA-BINDING FACTOR"/>
    <property type="match status" value="1"/>
</dbReference>
<feature type="compositionally biased region" description="Acidic residues" evidence="4">
    <location>
        <begin position="147"/>
        <end position="162"/>
    </location>
</feature>
<feature type="compositionally biased region" description="Basic residues" evidence="4">
    <location>
        <begin position="1"/>
        <end position="11"/>
    </location>
</feature>
<comment type="subcellular location">
    <subcellularLocation>
        <location evidence="1">Nucleus</location>
    </subcellularLocation>
</comment>
<dbReference type="AlphaFoldDB" id="A0A3Q0RZJ3"/>
<dbReference type="GeneTree" id="ENSGT00390000000455"/>
<feature type="compositionally biased region" description="Polar residues" evidence="4">
    <location>
        <begin position="43"/>
        <end position="68"/>
    </location>
</feature>
<keyword evidence="7" id="KW-1185">Reference proteome</keyword>
<dbReference type="GO" id="GO:0045944">
    <property type="term" value="P:positive regulation of transcription by RNA polymerase II"/>
    <property type="evidence" value="ECO:0007669"/>
    <property type="project" value="TreeGrafter"/>
</dbReference>
<dbReference type="PANTHER" id="PTHR12214:SF2">
    <property type="entry name" value="PAX3- AND PAX7-BINDING PROTEIN 1"/>
    <property type="match status" value="1"/>
</dbReference>
<dbReference type="GO" id="GO:0003677">
    <property type="term" value="F:DNA binding"/>
    <property type="evidence" value="ECO:0007669"/>
    <property type="project" value="InterPro"/>
</dbReference>
<dbReference type="GO" id="GO:0005634">
    <property type="term" value="C:nucleus"/>
    <property type="evidence" value="ECO:0007669"/>
    <property type="project" value="UniProtKB-SubCell"/>
</dbReference>
<dbReference type="GO" id="GO:0000398">
    <property type="term" value="P:mRNA splicing, via spliceosome"/>
    <property type="evidence" value="ECO:0007669"/>
    <property type="project" value="InterPro"/>
</dbReference>
<feature type="region of interest" description="Disordered" evidence="4">
    <location>
        <begin position="203"/>
        <end position="274"/>
    </location>
</feature>
<sequence>MFKKAKRANFRRRNESDEDEQEESQQPQLAPTMFGPTEIPFMETSSNNATGAPSATESYHSNGLQANSLRAVKKEKKGKDTAPVVGPTKASLLSFVDDEEGSEVFRVKKSNHSKKIVKQLKREYKEDLERSGFAIKEEVASRASSEQGEEEMEVDSADEQEEDARSQGATFNTLSSLGSLRPGEIPDAAFIHAARKRRQLARELGGDAPLVDAETPKKRLVREDQDASDDEDEEEKRIRFSGVRNKSQRQKIAEEIGIEGSDDEALDTGQDEEVSRWEQEQIRKGISIPQVQSSQPEDSTVYYQNSYESQPYSSSYSMPYTYTTVAPQTGKPTGRADNGSVHYGAPINDLTPVSIDLVKKRLQDRLSQMHAGHNANVDRYKQIKEDLAASERTIQQLEGSSNDNAEQYKFLQEMRGYVGDLLECFSEKVPAVLELEAAMHQLLRQRAARLVQRRQDDIKDESSEFASLSNKAVMAPNLDSFGRDRAAYQEHMPRRKQATREQNGKRAEHKEGLSSDDEETSTDITSFNMERDRIIRDSKKVFEDVVEDFHSLDCIKSHFEVWRKEYADSYRDAYIGLCLPKLFNPLVRLQLITWNPLEVSHCANFEYMLWFESLLFYGFEENSTLQKGDGDIGLLPAIVEKVILSKLSVLAEQVWDPLSSSQTTRLVSFIHRLLKGYPTVLHGDNRYTQELLKTIVLRTRRTLDEDVFLPLYPKNVLENKNSGPYLFYQRQFWSCVKLLGNVLQWEGILSNSCLKDLALDSTLNRYILSALQTTDTWEENIQKCQKVVECLPSHWFSGLKGQQTLPQLEPFCRYLAHLANSLHRSTLSASDIERRTSKELIKEVVKMLGQMNALDHIITVAAEHGIKDIKPLLEVKS</sequence>
<keyword evidence="3" id="KW-0539">Nucleus</keyword>